<evidence type="ECO:0000256" key="4">
    <source>
        <dbReference type="ARBA" id="ARBA00023054"/>
    </source>
</evidence>
<dbReference type="PANTHER" id="PTHR19305:SF9">
    <property type="entry name" value="SYNAPTOSOMAL-ASSOCIATED PROTEIN 29"/>
    <property type="match status" value="1"/>
</dbReference>
<dbReference type="GO" id="GO:0031629">
    <property type="term" value="P:synaptic vesicle fusion to presynaptic active zone membrane"/>
    <property type="evidence" value="ECO:0007669"/>
    <property type="project" value="TreeGrafter"/>
</dbReference>
<dbReference type="SUPFAM" id="SSF58038">
    <property type="entry name" value="SNARE fusion complex"/>
    <property type="match status" value="2"/>
</dbReference>
<evidence type="ECO:0000313" key="8">
    <source>
        <dbReference type="Proteomes" id="UP001152759"/>
    </source>
</evidence>
<dbReference type="PROSITE" id="PS50192">
    <property type="entry name" value="T_SNARE"/>
    <property type="match status" value="1"/>
</dbReference>
<dbReference type="Gene3D" id="1.20.5.110">
    <property type="match status" value="2"/>
</dbReference>
<dbReference type="CDD" id="cd15887">
    <property type="entry name" value="SNARE_SNAP29N"/>
    <property type="match status" value="1"/>
</dbReference>
<evidence type="ECO:0000256" key="1">
    <source>
        <dbReference type="ARBA" id="ARBA00009480"/>
    </source>
</evidence>
<gene>
    <name evidence="7" type="ORF">BEMITA_LOCUS4863</name>
</gene>
<dbReference type="CDD" id="cd15856">
    <property type="entry name" value="SNARE_SNAP29C"/>
    <property type="match status" value="1"/>
</dbReference>
<accession>A0A9P0A786</accession>
<dbReference type="GO" id="GO:0031201">
    <property type="term" value="C:SNARE complex"/>
    <property type="evidence" value="ECO:0007669"/>
    <property type="project" value="TreeGrafter"/>
</dbReference>
<dbReference type="Pfam" id="PF12352">
    <property type="entry name" value="V-SNARE_C"/>
    <property type="match status" value="1"/>
</dbReference>
<keyword evidence="8" id="KW-1185">Reference proteome</keyword>
<evidence type="ECO:0000256" key="3">
    <source>
        <dbReference type="ARBA" id="ARBA00022927"/>
    </source>
</evidence>
<dbReference type="SMART" id="SM00397">
    <property type="entry name" value="t_SNARE"/>
    <property type="match status" value="2"/>
</dbReference>
<dbReference type="InterPro" id="IPR000727">
    <property type="entry name" value="T_SNARE_dom"/>
</dbReference>
<dbReference type="GO" id="GO:0005484">
    <property type="term" value="F:SNAP receptor activity"/>
    <property type="evidence" value="ECO:0007669"/>
    <property type="project" value="TreeGrafter"/>
</dbReference>
<dbReference type="Proteomes" id="UP001152759">
    <property type="component" value="Chromosome 2"/>
</dbReference>
<feature type="domain" description="T-SNARE coiled-coil homology" evidence="6">
    <location>
        <begin position="234"/>
        <end position="289"/>
    </location>
</feature>
<organism evidence="7 8">
    <name type="scientific">Bemisia tabaci</name>
    <name type="common">Sweetpotato whitefly</name>
    <name type="synonym">Aleurodes tabaci</name>
    <dbReference type="NCBI Taxonomy" id="7038"/>
    <lineage>
        <taxon>Eukaryota</taxon>
        <taxon>Metazoa</taxon>
        <taxon>Ecdysozoa</taxon>
        <taxon>Arthropoda</taxon>
        <taxon>Hexapoda</taxon>
        <taxon>Insecta</taxon>
        <taxon>Pterygota</taxon>
        <taxon>Neoptera</taxon>
        <taxon>Paraneoptera</taxon>
        <taxon>Hemiptera</taxon>
        <taxon>Sternorrhyncha</taxon>
        <taxon>Aleyrodoidea</taxon>
        <taxon>Aleyrodidae</taxon>
        <taxon>Aleyrodinae</taxon>
        <taxon>Bemisia</taxon>
    </lineage>
</organism>
<dbReference type="PANTHER" id="PTHR19305">
    <property type="entry name" value="SYNAPTOSOMAL ASSOCIATED PROTEIN"/>
    <property type="match status" value="1"/>
</dbReference>
<name>A0A9P0A786_BEMTA</name>
<keyword evidence="3" id="KW-0653">Protein transport</keyword>
<evidence type="ECO:0000256" key="5">
    <source>
        <dbReference type="SAM" id="MobiDB-lite"/>
    </source>
</evidence>
<dbReference type="KEGG" id="btab:109039806"/>
<feature type="compositionally biased region" description="Polar residues" evidence="5">
    <location>
        <begin position="29"/>
        <end position="47"/>
    </location>
</feature>
<sequence length="293" mass="32784">MSSYLSSGKGGIFSVEDDVDDETFLAGSRTGNTGFQSSDAYSSKPSYPVNGSSSFQYNGMSAEQERIQALLQKKAEVERRTLESSAKSLSLLRETEQVGTETAEELLRQREQLELTERRIDDINNTLRFSQKHINGIKSVFGSLKNYIKGNKNDPKMNPTSAIGKVPELTEDADTAASRSSLRAYVQQDQTITKPENHPGLRIRGLYSDEVEDDPWQRKVQAQKADVNVEAILDSNLDEMASSISRLKGLALDLGDEIEQQNDLIDNIMVKTDKADFSINRQQKEINRLLKKK</sequence>
<feature type="region of interest" description="Disordered" evidence="5">
    <location>
        <begin position="24"/>
        <end position="47"/>
    </location>
</feature>
<dbReference type="FunFam" id="1.20.5.110:FF:000041">
    <property type="entry name" value="Synaptosomal-associated protein 29"/>
    <property type="match status" value="1"/>
</dbReference>
<reference evidence="7" key="1">
    <citation type="submission" date="2021-12" db="EMBL/GenBank/DDBJ databases">
        <authorList>
            <person name="King R."/>
        </authorList>
    </citation>
    <scope>NUCLEOTIDE SEQUENCE</scope>
</reference>
<dbReference type="GO" id="GO:0019905">
    <property type="term" value="F:syntaxin binding"/>
    <property type="evidence" value="ECO:0007669"/>
    <property type="project" value="TreeGrafter"/>
</dbReference>
<comment type="similarity">
    <text evidence="1">Belongs to the SNAP-25 family.</text>
</comment>
<dbReference type="GO" id="GO:0098793">
    <property type="term" value="C:presynapse"/>
    <property type="evidence" value="ECO:0007669"/>
    <property type="project" value="GOC"/>
</dbReference>
<proteinExistence type="inferred from homology"/>
<evidence type="ECO:0000259" key="6">
    <source>
        <dbReference type="PROSITE" id="PS50192"/>
    </source>
</evidence>
<evidence type="ECO:0000313" key="7">
    <source>
        <dbReference type="EMBL" id="CAH0385662.1"/>
    </source>
</evidence>
<dbReference type="EMBL" id="OU963863">
    <property type="protein sequence ID" value="CAH0385662.1"/>
    <property type="molecule type" value="Genomic_DNA"/>
</dbReference>
<dbReference type="GO" id="GO:0015031">
    <property type="term" value="P:protein transport"/>
    <property type="evidence" value="ECO:0007669"/>
    <property type="project" value="UniProtKB-KW"/>
</dbReference>
<keyword evidence="4" id="KW-0175">Coiled coil</keyword>
<protein>
    <recommendedName>
        <fullName evidence="6">t-SNARE coiled-coil homology domain-containing protein</fullName>
    </recommendedName>
</protein>
<keyword evidence="2" id="KW-0813">Transport</keyword>
<dbReference type="AlphaFoldDB" id="A0A9P0A786"/>
<dbReference type="GO" id="GO:0005886">
    <property type="term" value="C:plasma membrane"/>
    <property type="evidence" value="ECO:0007669"/>
    <property type="project" value="TreeGrafter"/>
</dbReference>
<dbReference type="GO" id="GO:0016082">
    <property type="term" value="P:synaptic vesicle priming"/>
    <property type="evidence" value="ECO:0007669"/>
    <property type="project" value="TreeGrafter"/>
</dbReference>
<evidence type="ECO:0000256" key="2">
    <source>
        <dbReference type="ARBA" id="ARBA00022448"/>
    </source>
</evidence>